<dbReference type="InterPro" id="IPR022946">
    <property type="entry name" value="UPF0313"/>
</dbReference>
<dbReference type="AlphaFoldDB" id="A0A645BIR6"/>
<dbReference type="GO" id="GO:0051536">
    <property type="term" value="F:iron-sulfur cluster binding"/>
    <property type="evidence" value="ECO:0007669"/>
    <property type="project" value="InterPro"/>
</dbReference>
<dbReference type="Gene3D" id="3.80.30.20">
    <property type="entry name" value="tm_1862 like domain"/>
    <property type="match status" value="1"/>
</dbReference>
<dbReference type="PANTHER" id="PTHR32331">
    <property type="entry name" value="UPF0313 PROTEIN YGIQ"/>
    <property type="match status" value="1"/>
</dbReference>
<dbReference type="PROSITE" id="PS51918">
    <property type="entry name" value="RADICAL_SAM"/>
    <property type="match status" value="1"/>
</dbReference>
<dbReference type="SMART" id="SM00729">
    <property type="entry name" value="Elp3"/>
    <property type="match status" value="1"/>
</dbReference>
<evidence type="ECO:0000313" key="2">
    <source>
        <dbReference type="EMBL" id="MPM61634.1"/>
    </source>
</evidence>
<feature type="domain" description="Radical SAM core" evidence="1">
    <location>
        <begin position="20"/>
        <end position="293"/>
    </location>
</feature>
<dbReference type="GO" id="GO:0003824">
    <property type="term" value="F:catalytic activity"/>
    <property type="evidence" value="ECO:0007669"/>
    <property type="project" value="InterPro"/>
</dbReference>
<dbReference type="EMBL" id="VSSQ01018449">
    <property type="protein sequence ID" value="MPM61634.1"/>
    <property type="molecule type" value="Genomic_DNA"/>
</dbReference>
<evidence type="ECO:0000259" key="1">
    <source>
        <dbReference type="PROSITE" id="PS51918"/>
    </source>
</evidence>
<dbReference type="InterPro" id="IPR006638">
    <property type="entry name" value="Elp3/MiaA/NifB-like_rSAM"/>
</dbReference>
<comment type="caution">
    <text evidence="2">The sequence shown here is derived from an EMBL/GenBank/DDBJ whole genome shotgun (WGS) entry which is preliminary data.</text>
</comment>
<dbReference type="InterPro" id="IPR007197">
    <property type="entry name" value="rSAM"/>
</dbReference>
<organism evidence="2">
    <name type="scientific">bioreactor metagenome</name>
    <dbReference type="NCBI Taxonomy" id="1076179"/>
    <lineage>
        <taxon>unclassified sequences</taxon>
        <taxon>metagenomes</taxon>
        <taxon>ecological metagenomes</taxon>
    </lineage>
</organism>
<dbReference type="SUPFAM" id="SSF102114">
    <property type="entry name" value="Radical SAM enzymes"/>
    <property type="match status" value="1"/>
</dbReference>
<sequence>MHELNFSGTPHPRYKGRIPAFETIRDSIPAVRGCPGGCAFCGLVAHQGRGVTSRSENSILHDIQRLTARQDFKGTISDIGGAAGNIYGSEVADPEKCRRCRRSSCLFPLPCVNYRCDGKRLLALLKAARAVPGVRHLYINSGMRLDLAVRQQELFQEIIRNHVSGHMKVAPEHLNPEVLKLMRKNPAEDFYEFKRRFEAVSEAAGKKQYLIPLFISNFPGCTEKEMKTVDDYLNANHWSPQQVQDYIPLPMTMGGAMYYTGLAPDGHPIPVRRGLAERRDQIQMLKKKRPGSRFRDR</sequence>
<dbReference type="SFLD" id="SFLDG01082">
    <property type="entry name" value="B12-binding_domain_containing"/>
    <property type="match status" value="1"/>
</dbReference>
<protein>
    <recommendedName>
        <fullName evidence="1">Radical SAM core domain-containing protein</fullName>
    </recommendedName>
</protein>
<name>A0A645BIR6_9ZZZZ</name>
<gene>
    <name evidence="2" type="ORF">SDC9_108494</name>
</gene>
<dbReference type="SFLD" id="SFLDG01069">
    <property type="entry name" value="UPF0313"/>
    <property type="match status" value="1"/>
</dbReference>
<accession>A0A645BIR6</accession>
<dbReference type="InterPro" id="IPR023404">
    <property type="entry name" value="rSAM_horseshoe"/>
</dbReference>
<dbReference type="SFLD" id="SFLDS00029">
    <property type="entry name" value="Radical_SAM"/>
    <property type="match status" value="1"/>
</dbReference>
<dbReference type="InterPro" id="IPR058240">
    <property type="entry name" value="rSAM_sf"/>
</dbReference>
<proteinExistence type="predicted"/>
<dbReference type="Pfam" id="PF04055">
    <property type="entry name" value="Radical_SAM"/>
    <property type="match status" value="1"/>
</dbReference>
<dbReference type="PANTHER" id="PTHR32331:SF0">
    <property type="entry name" value="UPF0313 PROTEIN YGIQ"/>
    <property type="match status" value="1"/>
</dbReference>
<reference evidence="2" key="1">
    <citation type="submission" date="2019-08" db="EMBL/GenBank/DDBJ databases">
        <authorList>
            <person name="Kucharzyk K."/>
            <person name="Murdoch R.W."/>
            <person name="Higgins S."/>
            <person name="Loffler F."/>
        </authorList>
    </citation>
    <scope>NUCLEOTIDE SEQUENCE</scope>
</reference>